<dbReference type="SUPFAM" id="SSF52283">
    <property type="entry name" value="Formate/glycerate dehydrogenase catalytic domain-like"/>
    <property type="match status" value="1"/>
</dbReference>
<gene>
    <name evidence="7" type="ORF">NIES592_15655</name>
</gene>
<evidence type="ECO:0000313" key="8">
    <source>
        <dbReference type="Proteomes" id="UP000186391"/>
    </source>
</evidence>
<evidence type="ECO:0000313" key="7">
    <source>
        <dbReference type="EMBL" id="OKH13065.1"/>
    </source>
</evidence>
<keyword evidence="8" id="KW-1185">Reference proteome</keyword>
<evidence type="ECO:0000256" key="4">
    <source>
        <dbReference type="RuleBase" id="RU003719"/>
    </source>
</evidence>
<feature type="domain" description="D-isomer specific 2-hydroxyacid dehydrogenase NAD-binding" evidence="6">
    <location>
        <begin position="112"/>
        <end position="300"/>
    </location>
</feature>
<dbReference type="OrthoDB" id="9805416at2"/>
<dbReference type="Gene3D" id="3.40.50.720">
    <property type="entry name" value="NAD(P)-binding Rossmann-like Domain"/>
    <property type="match status" value="2"/>
</dbReference>
<dbReference type="Proteomes" id="UP000186391">
    <property type="component" value="Unassembled WGS sequence"/>
</dbReference>
<dbReference type="InterPro" id="IPR036291">
    <property type="entry name" value="NAD(P)-bd_dom_sf"/>
</dbReference>
<dbReference type="EMBL" id="MRCA01000008">
    <property type="protein sequence ID" value="OKH13065.1"/>
    <property type="molecule type" value="Genomic_DNA"/>
</dbReference>
<accession>A0A1U7GXK5</accession>
<dbReference type="PROSITE" id="PS00065">
    <property type="entry name" value="D_2_HYDROXYACID_DH_1"/>
    <property type="match status" value="1"/>
</dbReference>
<dbReference type="InterPro" id="IPR006139">
    <property type="entry name" value="D-isomer_2_OHA_DH_cat_dom"/>
</dbReference>
<feature type="domain" description="D-isomer specific 2-hydroxyacid dehydrogenase catalytic" evidence="5">
    <location>
        <begin position="3"/>
        <end position="331"/>
    </location>
</feature>
<comment type="caution">
    <text evidence="7">The sequence shown here is derived from an EMBL/GenBank/DDBJ whole genome shotgun (WGS) entry which is preliminary data.</text>
</comment>
<dbReference type="PROSITE" id="PS00670">
    <property type="entry name" value="D_2_HYDROXYACID_DH_2"/>
    <property type="match status" value="1"/>
</dbReference>
<evidence type="ECO:0000259" key="5">
    <source>
        <dbReference type="Pfam" id="PF00389"/>
    </source>
</evidence>
<dbReference type="PANTHER" id="PTHR43026:SF1">
    <property type="entry name" value="2-HYDROXYACID DEHYDROGENASE HOMOLOG 1-RELATED"/>
    <property type="match status" value="1"/>
</dbReference>
<dbReference type="GO" id="GO:0051287">
    <property type="term" value="F:NAD binding"/>
    <property type="evidence" value="ECO:0007669"/>
    <property type="project" value="InterPro"/>
</dbReference>
<dbReference type="Pfam" id="PF00389">
    <property type="entry name" value="2-Hacid_dh"/>
    <property type="match status" value="1"/>
</dbReference>
<dbReference type="RefSeq" id="WP_073556233.1">
    <property type="nucleotide sequence ID" value="NZ_MRCA01000008.1"/>
</dbReference>
<evidence type="ECO:0000256" key="2">
    <source>
        <dbReference type="ARBA" id="ARBA00023002"/>
    </source>
</evidence>
<organism evidence="7 8">
    <name type="scientific">Fischerella major NIES-592</name>
    <dbReference type="NCBI Taxonomy" id="210994"/>
    <lineage>
        <taxon>Bacteria</taxon>
        <taxon>Bacillati</taxon>
        <taxon>Cyanobacteriota</taxon>
        <taxon>Cyanophyceae</taxon>
        <taxon>Nostocales</taxon>
        <taxon>Hapalosiphonaceae</taxon>
        <taxon>Fischerella</taxon>
    </lineage>
</organism>
<comment type="similarity">
    <text evidence="1 4">Belongs to the D-isomer specific 2-hydroxyacid dehydrogenase family.</text>
</comment>
<proteinExistence type="inferred from homology"/>
<keyword evidence="2 4" id="KW-0560">Oxidoreductase</keyword>
<evidence type="ECO:0000256" key="1">
    <source>
        <dbReference type="ARBA" id="ARBA00005854"/>
    </source>
</evidence>
<sequence>MRVAVFSTKSYDREFLDAANATAQANHELVYFDTRLNPKTASLAADFPAVCAFVNDDVGTETLKILAAQGTRFIALRSTGFNNVDLKTAAELGIKVARVTVYSPFSVAEHAVGLVLMLNRRLYRAYNRVRDDNFSLEGLLGFDLHGSTVGIIGTGKIGMIFAQIMQGFGCHLLGYDVYPNPKFEAIANARYVELPELFAKADIISLHCPLTPETYHLIDANAIAQMKPGMMLINTSRGGLIDTTAVIEGIKSGQIGHLGIDVYEQEDELFFRDLSDTVIQDDAFQLLQSFSNVVITAHQAFFTRNALTDISTTTISNITDFEQGHPLKNEISYQPLVSTATSS</sequence>
<name>A0A1U7GXK5_9CYAN</name>
<dbReference type="InterPro" id="IPR058205">
    <property type="entry name" value="D-LDH-like"/>
</dbReference>
<dbReference type="SUPFAM" id="SSF51735">
    <property type="entry name" value="NAD(P)-binding Rossmann-fold domains"/>
    <property type="match status" value="1"/>
</dbReference>
<dbReference type="InterPro" id="IPR029753">
    <property type="entry name" value="D-isomer_DH_CS"/>
</dbReference>
<dbReference type="InterPro" id="IPR029752">
    <property type="entry name" value="D-isomer_DH_CS1"/>
</dbReference>
<dbReference type="PROSITE" id="PS00671">
    <property type="entry name" value="D_2_HYDROXYACID_DH_3"/>
    <property type="match status" value="1"/>
</dbReference>
<dbReference type="AlphaFoldDB" id="A0A1U7GXK5"/>
<evidence type="ECO:0000259" key="6">
    <source>
        <dbReference type="Pfam" id="PF02826"/>
    </source>
</evidence>
<evidence type="ECO:0000256" key="3">
    <source>
        <dbReference type="ARBA" id="ARBA00023027"/>
    </source>
</evidence>
<protein>
    <submittedName>
        <fullName evidence="7">Hydroxyacid dehydrogenase</fullName>
    </submittedName>
</protein>
<dbReference type="PANTHER" id="PTHR43026">
    <property type="entry name" value="2-HYDROXYACID DEHYDROGENASE HOMOLOG 1-RELATED"/>
    <property type="match status" value="1"/>
</dbReference>
<dbReference type="InterPro" id="IPR006140">
    <property type="entry name" value="D-isomer_DH_NAD-bd"/>
</dbReference>
<dbReference type="GO" id="GO:0008720">
    <property type="term" value="F:D-lactate dehydrogenase (NAD+) activity"/>
    <property type="evidence" value="ECO:0007669"/>
    <property type="project" value="TreeGrafter"/>
</dbReference>
<keyword evidence="3" id="KW-0520">NAD</keyword>
<dbReference type="CDD" id="cd12183">
    <property type="entry name" value="LDH_like_2"/>
    <property type="match status" value="1"/>
</dbReference>
<dbReference type="Pfam" id="PF02826">
    <property type="entry name" value="2-Hacid_dh_C"/>
    <property type="match status" value="1"/>
</dbReference>
<reference evidence="7 8" key="1">
    <citation type="submission" date="2016-11" db="EMBL/GenBank/DDBJ databases">
        <title>Draft Genome Sequences of Nine Cyanobacterial Strains from Diverse Habitats.</title>
        <authorList>
            <person name="Zhu T."/>
            <person name="Hou S."/>
            <person name="Lu X."/>
            <person name="Hess W.R."/>
        </authorList>
    </citation>
    <scope>NUCLEOTIDE SEQUENCE [LARGE SCALE GENOMIC DNA]</scope>
    <source>
        <strain evidence="7 8">NIES-592</strain>
    </source>
</reference>